<dbReference type="Pfam" id="PF00584">
    <property type="entry name" value="SecE"/>
    <property type="match status" value="1"/>
</dbReference>
<evidence type="ECO:0000256" key="1">
    <source>
        <dbReference type="ARBA" id="ARBA00004370"/>
    </source>
</evidence>
<keyword evidence="5 9" id="KW-0653">Protein transport</keyword>
<evidence type="ECO:0000256" key="7">
    <source>
        <dbReference type="ARBA" id="ARBA00023010"/>
    </source>
</evidence>
<comment type="similarity">
    <text evidence="9">Belongs to the SecE/SEC61-gamma family.</text>
</comment>
<comment type="subunit">
    <text evidence="9">Component of the Sec protein translocase complex. Heterotrimer consisting of SecY, SecE and SecG subunits. The heterotrimers can form oligomers, although 1 heterotrimer is thought to be able to translocate proteins. Interacts with the ribosome. Interacts with SecDF, and other proteins may be involved. Interacts with SecA.</text>
</comment>
<evidence type="ECO:0000256" key="5">
    <source>
        <dbReference type="ARBA" id="ARBA00022927"/>
    </source>
</evidence>
<dbReference type="KEGG" id="gdi:GDI0689"/>
<dbReference type="GO" id="GO:0005886">
    <property type="term" value="C:plasma membrane"/>
    <property type="evidence" value="ECO:0007669"/>
    <property type="project" value="UniProtKB-SubCell"/>
</dbReference>
<feature type="transmembrane region" description="Helical" evidence="9">
    <location>
        <begin position="58"/>
        <end position="78"/>
    </location>
</feature>
<dbReference type="GO" id="GO:0043952">
    <property type="term" value="P:protein transport by the Sec complex"/>
    <property type="evidence" value="ECO:0007669"/>
    <property type="project" value="UniProtKB-UniRule"/>
</dbReference>
<dbReference type="InterPro" id="IPR005807">
    <property type="entry name" value="SecE_bac"/>
</dbReference>
<comment type="function">
    <text evidence="9">Essential subunit of the Sec protein translocation channel SecYEG. Clamps together the 2 halves of SecY. May contact the channel plug during translocation.</text>
</comment>
<keyword evidence="2 9" id="KW-0813">Transport</keyword>
<name>A9H990_GLUDA</name>
<dbReference type="NCBIfam" id="TIGR00964">
    <property type="entry name" value="secE_bact"/>
    <property type="match status" value="1"/>
</dbReference>
<accession>A9H990</accession>
<evidence type="ECO:0000256" key="8">
    <source>
        <dbReference type="ARBA" id="ARBA00023136"/>
    </source>
</evidence>
<dbReference type="AlphaFoldDB" id="A9H990"/>
<dbReference type="Gene3D" id="1.20.5.1030">
    <property type="entry name" value="Preprotein translocase secy subunit"/>
    <property type="match status" value="1"/>
</dbReference>
<keyword evidence="8 9" id="KW-0472">Membrane</keyword>
<dbReference type="GO" id="GO:0065002">
    <property type="term" value="P:intracellular protein transmembrane transport"/>
    <property type="evidence" value="ECO:0007669"/>
    <property type="project" value="UniProtKB-UniRule"/>
</dbReference>
<evidence type="ECO:0000313" key="11">
    <source>
        <dbReference type="Proteomes" id="UP000001176"/>
    </source>
</evidence>
<evidence type="ECO:0000256" key="6">
    <source>
        <dbReference type="ARBA" id="ARBA00022989"/>
    </source>
</evidence>
<keyword evidence="3 9" id="KW-1003">Cell membrane</keyword>
<protein>
    <recommendedName>
        <fullName evidence="9">Protein translocase subunit SecE</fullName>
    </recommendedName>
</protein>
<keyword evidence="11" id="KW-1185">Reference proteome</keyword>
<dbReference type="Proteomes" id="UP000001176">
    <property type="component" value="Chromosome"/>
</dbReference>
<dbReference type="InterPro" id="IPR001901">
    <property type="entry name" value="Translocase_SecE/Sec61-g"/>
</dbReference>
<evidence type="ECO:0000313" key="10">
    <source>
        <dbReference type="EMBL" id="CAP54632.1"/>
    </source>
</evidence>
<dbReference type="HAMAP" id="MF_00422">
    <property type="entry name" value="SecE"/>
    <property type="match status" value="1"/>
</dbReference>
<keyword evidence="6 9" id="KW-1133">Transmembrane helix</keyword>
<keyword evidence="9" id="KW-0997">Cell inner membrane</keyword>
<evidence type="ECO:0000256" key="9">
    <source>
        <dbReference type="HAMAP-Rule" id="MF_00422"/>
    </source>
</evidence>
<dbReference type="InterPro" id="IPR038379">
    <property type="entry name" value="SecE_sf"/>
</dbReference>
<evidence type="ECO:0000256" key="2">
    <source>
        <dbReference type="ARBA" id="ARBA00022448"/>
    </source>
</evidence>
<gene>
    <name evidence="9" type="primary">secE</name>
    <name evidence="10" type="ordered locus">GDI0689</name>
</gene>
<evidence type="ECO:0000256" key="3">
    <source>
        <dbReference type="ARBA" id="ARBA00022475"/>
    </source>
</evidence>
<dbReference type="GO" id="GO:0009306">
    <property type="term" value="P:protein secretion"/>
    <property type="evidence" value="ECO:0007669"/>
    <property type="project" value="UniProtKB-UniRule"/>
</dbReference>
<sequence length="94" mass="10039">MAPRHAVEVIFGPVRPFRMDGGVVLQEGCFVSVSPAKFVQDVRAEAGKVTWPTRRATLVTTGAVLAMAAMTSVFFFVVDQIIGLGVRELFGLGG</sequence>
<dbReference type="PANTHER" id="PTHR33910:SF1">
    <property type="entry name" value="PROTEIN TRANSLOCASE SUBUNIT SECE"/>
    <property type="match status" value="1"/>
</dbReference>
<dbReference type="EMBL" id="AM889285">
    <property type="protein sequence ID" value="CAP54632.1"/>
    <property type="molecule type" value="Genomic_DNA"/>
</dbReference>
<proteinExistence type="inferred from homology"/>
<evidence type="ECO:0000256" key="4">
    <source>
        <dbReference type="ARBA" id="ARBA00022692"/>
    </source>
</evidence>
<dbReference type="GO" id="GO:0008320">
    <property type="term" value="F:protein transmembrane transporter activity"/>
    <property type="evidence" value="ECO:0007669"/>
    <property type="project" value="UniProtKB-UniRule"/>
</dbReference>
<keyword evidence="4 9" id="KW-0812">Transmembrane</keyword>
<reference evidence="10 11" key="1">
    <citation type="journal article" date="2009" name="BMC Genomics">
        <title>Complete genome sequence of the sugarcane nitrogen-fixing endophyte Gluconacetobacter diazotrophicus Pal5.</title>
        <authorList>
            <person name="Bertalan M."/>
            <person name="Albano R."/>
            <person name="Padua V."/>
            <person name="Rouws L."/>
            <person name="Rojas C."/>
            <person name="Hemerly A."/>
            <person name="Teixeira K."/>
            <person name="Schwab S."/>
            <person name="Araujo J."/>
            <person name="Oliveira A."/>
            <person name="Franca L."/>
            <person name="Magalhaes V."/>
            <person name="Alqueres S."/>
            <person name="Cardoso A."/>
            <person name="Almeida W."/>
            <person name="Loureiro M.M."/>
            <person name="Nogueira E."/>
            <person name="Cidade D."/>
            <person name="Oliveira D."/>
            <person name="Simao T."/>
            <person name="Macedo J."/>
            <person name="Valadao A."/>
            <person name="Dreschsel M."/>
            <person name="Freitas F."/>
            <person name="Vidal M."/>
            <person name="Guedes H."/>
            <person name="Rodrigues E."/>
            <person name="Meneses C."/>
            <person name="Brioso P."/>
            <person name="Pozzer L."/>
            <person name="Figueiredo D."/>
            <person name="Montano H."/>
            <person name="Junior J."/>
            <person name="Filho G."/>
            <person name="Flores V."/>
            <person name="Ferreira B."/>
            <person name="Branco A."/>
            <person name="Gonzalez P."/>
            <person name="Guillobel H."/>
            <person name="Lemos M."/>
            <person name="Seibel L."/>
            <person name="Macedo J."/>
            <person name="Alves-Ferreira M."/>
            <person name="Sachetto-Martins G."/>
            <person name="Coelho A."/>
            <person name="Santos E."/>
            <person name="Amaral G."/>
            <person name="Neves A."/>
            <person name="Pacheco A.B."/>
            <person name="Carvalho D."/>
            <person name="Lery L."/>
            <person name="Bisch P."/>
            <person name="Rossle S.C."/>
            <person name="Urmenyi T."/>
            <person name="Kruger W.V."/>
            <person name="Martins O."/>
            <person name="Baldani J.I."/>
            <person name="Ferreira P.C."/>
        </authorList>
    </citation>
    <scope>NUCLEOTIDE SEQUENCE [LARGE SCALE GENOMIC DNA]</scope>
    <source>
        <strain evidence="11">ATCC 49037 / DSM 5601 / CCUG 37298 / CIP 103539 / LMG 7603 / PAl5</strain>
    </source>
</reference>
<dbReference type="GO" id="GO:0006605">
    <property type="term" value="P:protein targeting"/>
    <property type="evidence" value="ECO:0007669"/>
    <property type="project" value="UniProtKB-UniRule"/>
</dbReference>
<organism evidence="10 11">
    <name type="scientific">Gluconacetobacter diazotrophicus (strain ATCC 49037 / DSM 5601 / CCUG 37298 / CIP 103539 / LMG 7603 / PAl5)</name>
    <dbReference type="NCBI Taxonomy" id="272568"/>
    <lineage>
        <taxon>Bacteria</taxon>
        <taxon>Pseudomonadati</taxon>
        <taxon>Pseudomonadota</taxon>
        <taxon>Alphaproteobacteria</taxon>
        <taxon>Acetobacterales</taxon>
        <taxon>Acetobacteraceae</taxon>
        <taxon>Gluconacetobacter</taxon>
    </lineage>
</organism>
<comment type="subcellular location">
    <subcellularLocation>
        <location evidence="9">Cell inner membrane</location>
        <topology evidence="9">Single-pass membrane protein</topology>
    </subcellularLocation>
    <subcellularLocation>
        <location evidence="1">Membrane</location>
    </subcellularLocation>
</comment>
<dbReference type="PANTHER" id="PTHR33910">
    <property type="entry name" value="PROTEIN TRANSLOCASE SUBUNIT SECE"/>
    <property type="match status" value="1"/>
</dbReference>
<keyword evidence="7 9" id="KW-0811">Translocation</keyword>